<dbReference type="GO" id="GO:0000455">
    <property type="term" value="P:enzyme-directed rRNA pseudouridine synthesis"/>
    <property type="evidence" value="ECO:0007669"/>
    <property type="project" value="TreeGrafter"/>
</dbReference>
<dbReference type="Proteomes" id="UP000545876">
    <property type="component" value="Unassembled WGS sequence"/>
</dbReference>
<evidence type="ECO:0000313" key="5">
    <source>
        <dbReference type="Proteomes" id="UP000545876"/>
    </source>
</evidence>
<dbReference type="InterPro" id="IPR020103">
    <property type="entry name" value="PsdUridine_synth_cat_dom_sf"/>
</dbReference>
<dbReference type="Gene3D" id="3.10.290.10">
    <property type="entry name" value="RNA-binding S4 domain"/>
    <property type="match status" value="1"/>
</dbReference>
<accession>A0A847D0Y1</accession>
<dbReference type="InterPro" id="IPR036986">
    <property type="entry name" value="S4_RNA-bd_sf"/>
</dbReference>
<proteinExistence type="inferred from homology"/>
<dbReference type="SUPFAM" id="SSF55120">
    <property type="entry name" value="Pseudouridine synthase"/>
    <property type="match status" value="1"/>
</dbReference>
<feature type="domain" description="Pseudouridine synthase RsuA/RluA-like" evidence="3">
    <location>
        <begin position="98"/>
        <end position="284"/>
    </location>
</feature>
<dbReference type="GO" id="GO:0003723">
    <property type="term" value="F:RNA binding"/>
    <property type="evidence" value="ECO:0007669"/>
    <property type="project" value="InterPro"/>
</dbReference>
<dbReference type="InterPro" id="IPR050188">
    <property type="entry name" value="RluA_PseudoU_synthase"/>
</dbReference>
<sequence>MEEIVSSDSIAKRADLFVVNLLKQNGFEFVTRSFLQKNWEYFIHVNSMGVKPSYKLRGGDIVTINTEIINEKINEDSNMFKILPQKGELKIIFENDEYLIINKKSGVVVHPGSGNTNNTLSNHIMYYLQQRKQLDPRIKRAGIVHRLDKGVSGLILFAKTLESQQYLQKQFARHQVVKMYIAKINKDPFSLLNKTFQFNKKDQDIMKILVEQEHNGFKIDSNWIKIEGYIKRSNINRMKMQFTPISLGSNGGKYSCTYILPLNKNEILVRIETGRMHQIRATLEYLGVNIINDSLYATKKGKGGVPEEIELKSILISFLKQNEERVTYNLLKNEKKK</sequence>
<dbReference type="CDD" id="cd02869">
    <property type="entry name" value="PseudoU_synth_RluA_like"/>
    <property type="match status" value="1"/>
</dbReference>
<dbReference type="InterPro" id="IPR006224">
    <property type="entry name" value="PsdUridine_synth_RluA-like_CS"/>
</dbReference>
<dbReference type="PANTHER" id="PTHR21600">
    <property type="entry name" value="MITOCHONDRIAL RNA PSEUDOURIDINE SYNTHASE"/>
    <property type="match status" value="1"/>
</dbReference>
<dbReference type="PROSITE" id="PS01129">
    <property type="entry name" value="PSI_RLU"/>
    <property type="match status" value="1"/>
</dbReference>
<gene>
    <name evidence="4" type="ORF">GX656_02525</name>
</gene>
<comment type="similarity">
    <text evidence="1">Belongs to the pseudouridine synthase RluA family.</text>
</comment>
<dbReference type="GO" id="GO:0009982">
    <property type="term" value="F:pseudouridine synthase activity"/>
    <property type="evidence" value="ECO:0007669"/>
    <property type="project" value="InterPro"/>
</dbReference>
<dbReference type="PANTHER" id="PTHR21600:SF44">
    <property type="entry name" value="RIBOSOMAL LARGE SUBUNIT PSEUDOURIDINE SYNTHASE D"/>
    <property type="match status" value="1"/>
</dbReference>
<comment type="caution">
    <text evidence="4">The sequence shown here is derived from an EMBL/GenBank/DDBJ whole genome shotgun (WGS) entry which is preliminary data.</text>
</comment>
<dbReference type="GO" id="GO:0140098">
    <property type="term" value="F:catalytic activity, acting on RNA"/>
    <property type="evidence" value="ECO:0007669"/>
    <property type="project" value="UniProtKB-ARBA"/>
</dbReference>
<evidence type="ECO:0000259" key="3">
    <source>
        <dbReference type="Pfam" id="PF00849"/>
    </source>
</evidence>
<dbReference type="EMBL" id="JAAZBX010000007">
    <property type="protein sequence ID" value="NLD25492.1"/>
    <property type="molecule type" value="Genomic_DNA"/>
</dbReference>
<keyword evidence="2" id="KW-0413">Isomerase</keyword>
<dbReference type="Pfam" id="PF00849">
    <property type="entry name" value="PseudoU_synth_2"/>
    <property type="match status" value="1"/>
</dbReference>
<protein>
    <submittedName>
        <fullName evidence="4">RluA family pseudouridine synthase</fullName>
    </submittedName>
</protein>
<organism evidence="4 5">
    <name type="scientific">Candidatus Dojkabacteria bacterium</name>
    <dbReference type="NCBI Taxonomy" id="2099670"/>
    <lineage>
        <taxon>Bacteria</taxon>
        <taxon>Candidatus Dojkabacteria</taxon>
    </lineage>
</organism>
<evidence type="ECO:0000313" key="4">
    <source>
        <dbReference type="EMBL" id="NLD25492.1"/>
    </source>
</evidence>
<dbReference type="Gene3D" id="3.30.2350.10">
    <property type="entry name" value="Pseudouridine synthase"/>
    <property type="match status" value="1"/>
</dbReference>
<evidence type="ECO:0000256" key="2">
    <source>
        <dbReference type="ARBA" id="ARBA00023235"/>
    </source>
</evidence>
<dbReference type="InterPro" id="IPR006145">
    <property type="entry name" value="PsdUridine_synth_RsuA/RluA"/>
</dbReference>
<name>A0A847D0Y1_9BACT</name>
<dbReference type="AlphaFoldDB" id="A0A847D0Y1"/>
<reference evidence="4 5" key="1">
    <citation type="journal article" date="2020" name="Biotechnol. Biofuels">
        <title>New insights from the biogas microbiome by comprehensive genome-resolved metagenomics of nearly 1600 species originating from multiple anaerobic digesters.</title>
        <authorList>
            <person name="Campanaro S."/>
            <person name="Treu L."/>
            <person name="Rodriguez-R L.M."/>
            <person name="Kovalovszki A."/>
            <person name="Ziels R.M."/>
            <person name="Maus I."/>
            <person name="Zhu X."/>
            <person name="Kougias P.G."/>
            <person name="Basile A."/>
            <person name="Luo G."/>
            <person name="Schluter A."/>
            <person name="Konstantinidis K.T."/>
            <person name="Angelidaki I."/>
        </authorList>
    </citation>
    <scope>NUCLEOTIDE SEQUENCE [LARGE SCALE GENOMIC DNA]</scope>
    <source>
        <strain evidence="4">AS06rmzACSIP_65</strain>
    </source>
</reference>
<evidence type="ECO:0000256" key="1">
    <source>
        <dbReference type="ARBA" id="ARBA00010876"/>
    </source>
</evidence>